<evidence type="ECO:0000256" key="11">
    <source>
        <dbReference type="ARBA" id="ARBA00045497"/>
    </source>
</evidence>
<evidence type="ECO:0000256" key="7">
    <source>
        <dbReference type="ARBA" id="ARBA00022989"/>
    </source>
</evidence>
<sequence>MIYLMENGNIRPLEGKKIENMEDKNYIGLCSYEDASKYAKSFQISIRVLTKTLINHSIRFESREDLDILCIPIMDFDNIYDDAQTMHMFIGKNRFLIVCNEDMLVKNIISEITEDNNIDVSFGRLLYDFLDKLFEKDNQYIDGYENEIMELEDEVIINKESKDYVNSIVQFRKRLFTLKRYYEQMINLFNLILVNENNLLDKQSIRLLKILAGKLGRLHGSILFLNEYITQIREAYQAEVDINLNKIMKVFTVITAIFYPLTLIAGWYGMNLNMPEFKYTYSYPIVILCSIFIVIVTIAIFKKKKWF</sequence>
<dbReference type="Gene3D" id="1.20.58.340">
    <property type="entry name" value="Magnesium transport protein CorA, transmembrane region"/>
    <property type="match status" value="2"/>
</dbReference>
<dbReference type="InterPro" id="IPR045863">
    <property type="entry name" value="CorA_TM1_TM2"/>
</dbReference>
<comment type="subcellular location">
    <subcellularLocation>
        <location evidence="1">Cell membrane</location>
        <topology evidence="1">Multi-pass membrane protein</topology>
    </subcellularLocation>
</comment>
<dbReference type="Proteomes" id="UP000273083">
    <property type="component" value="Unassembled WGS sequence"/>
</dbReference>
<reference evidence="14 15" key="1">
    <citation type="submission" date="2018-11" db="EMBL/GenBank/DDBJ databases">
        <title>Genomic Encyclopedia of Type Strains, Phase IV (KMG-IV): sequencing the most valuable type-strain genomes for metagenomic binning, comparative biology and taxonomic classification.</title>
        <authorList>
            <person name="Goeker M."/>
        </authorList>
    </citation>
    <scope>NUCLEOTIDE SEQUENCE [LARGE SCALE GENOMIC DNA]</scope>
    <source>
        <strain evidence="14 15">DSM 26537</strain>
    </source>
</reference>
<evidence type="ECO:0000256" key="10">
    <source>
        <dbReference type="ARBA" id="ARBA00034269"/>
    </source>
</evidence>
<comment type="catalytic activity">
    <reaction evidence="10">
        <text>Mg(2+)(in) = Mg(2+)(out)</text>
        <dbReference type="Rhea" id="RHEA:29827"/>
        <dbReference type="ChEBI" id="CHEBI:18420"/>
    </reaction>
</comment>
<evidence type="ECO:0000256" key="1">
    <source>
        <dbReference type="ARBA" id="ARBA00004651"/>
    </source>
</evidence>
<comment type="caution">
    <text evidence="14">The sequence shown here is derived from an EMBL/GenBank/DDBJ whole genome shotgun (WGS) entry which is preliminary data.</text>
</comment>
<evidence type="ECO:0000256" key="4">
    <source>
        <dbReference type="ARBA" id="ARBA00022475"/>
    </source>
</evidence>
<dbReference type="InterPro" id="IPR045861">
    <property type="entry name" value="CorA_cytoplasmic_dom"/>
</dbReference>
<keyword evidence="6" id="KW-0460">Magnesium</keyword>
<evidence type="ECO:0000256" key="9">
    <source>
        <dbReference type="ARBA" id="ARBA00023136"/>
    </source>
</evidence>
<dbReference type="InterPro" id="IPR002523">
    <property type="entry name" value="MgTranspt_CorA/ZnTranspt_ZntB"/>
</dbReference>
<keyword evidence="5 13" id="KW-0812">Transmembrane</keyword>
<feature type="transmembrane region" description="Helical" evidence="13">
    <location>
        <begin position="250"/>
        <end position="269"/>
    </location>
</feature>
<evidence type="ECO:0000313" key="15">
    <source>
        <dbReference type="Proteomes" id="UP000273083"/>
    </source>
</evidence>
<dbReference type="GO" id="GO:0005886">
    <property type="term" value="C:plasma membrane"/>
    <property type="evidence" value="ECO:0007669"/>
    <property type="project" value="UniProtKB-SubCell"/>
</dbReference>
<name>A0A3N1Y0E7_9FIRM</name>
<dbReference type="SUPFAM" id="SSF143865">
    <property type="entry name" value="CorA soluble domain-like"/>
    <property type="match status" value="1"/>
</dbReference>
<dbReference type="Pfam" id="PF01544">
    <property type="entry name" value="CorA"/>
    <property type="match status" value="1"/>
</dbReference>
<gene>
    <name evidence="14" type="ORF">EDD66_102362</name>
</gene>
<keyword evidence="7 13" id="KW-1133">Transmembrane helix</keyword>
<evidence type="ECO:0000256" key="8">
    <source>
        <dbReference type="ARBA" id="ARBA00023065"/>
    </source>
</evidence>
<dbReference type="SUPFAM" id="SSF144083">
    <property type="entry name" value="Magnesium transport protein CorA, transmembrane region"/>
    <property type="match status" value="1"/>
</dbReference>
<evidence type="ECO:0000256" key="13">
    <source>
        <dbReference type="SAM" id="Phobius"/>
    </source>
</evidence>
<evidence type="ECO:0000256" key="2">
    <source>
        <dbReference type="ARBA" id="ARBA00009765"/>
    </source>
</evidence>
<dbReference type="FunFam" id="1.20.58.340:FF:000004">
    <property type="entry name" value="Magnesium transport protein CorA"/>
    <property type="match status" value="1"/>
</dbReference>
<dbReference type="PANTHER" id="PTHR46494">
    <property type="entry name" value="CORA FAMILY METAL ION TRANSPORTER (EUROFUNG)"/>
    <property type="match status" value="1"/>
</dbReference>
<feature type="transmembrane region" description="Helical" evidence="13">
    <location>
        <begin position="281"/>
        <end position="301"/>
    </location>
</feature>
<evidence type="ECO:0000256" key="5">
    <source>
        <dbReference type="ARBA" id="ARBA00022692"/>
    </source>
</evidence>
<proteinExistence type="inferred from homology"/>
<dbReference type="GO" id="GO:0015087">
    <property type="term" value="F:cobalt ion transmembrane transporter activity"/>
    <property type="evidence" value="ECO:0007669"/>
    <property type="project" value="TreeGrafter"/>
</dbReference>
<dbReference type="OrthoDB" id="9803416at2"/>
<dbReference type="EMBL" id="RJVG01000002">
    <property type="protein sequence ID" value="ROR30707.1"/>
    <property type="molecule type" value="Genomic_DNA"/>
</dbReference>
<dbReference type="AlphaFoldDB" id="A0A3N1Y0E7"/>
<evidence type="ECO:0000313" key="14">
    <source>
        <dbReference type="EMBL" id="ROR30707.1"/>
    </source>
</evidence>
<protein>
    <submittedName>
        <fullName evidence="14">Magnesium transporter</fullName>
    </submittedName>
</protein>
<dbReference type="GO" id="GO:0015095">
    <property type="term" value="F:magnesium ion transmembrane transporter activity"/>
    <property type="evidence" value="ECO:0007669"/>
    <property type="project" value="TreeGrafter"/>
</dbReference>
<evidence type="ECO:0000256" key="3">
    <source>
        <dbReference type="ARBA" id="ARBA00022448"/>
    </source>
</evidence>
<keyword evidence="9 13" id="KW-0472">Membrane</keyword>
<dbReference type="RefSeq" id="WP_123608392.1">
    <property type="nucleotide sequence ID" value="NZ_RJVG01000002.1"/>
</dbReference>
<dbReference type="GO" id="GO:0000287">
    <property type="term" value="F:magnesium ion binding"/>
    <property type="evidence" value="ECO:0007669"/>
    <property type="project" value="TreeGrafter"/>
</dbReference>
<evidence type="ECO:0000256" key="12">
    <source>
        <dbReference type="SAM" id="Coils"/>
    </source>
</evidence>
<keyword evidence="3" id="KW-0813">Transport</keyword>
<accession>A0A3N1Y0E7</accession>
<dbReference type="GO" id="GO:0050897">
    <property type="term" value="F:cobalt ion binding"/>
    <property type="evidence" value="ECO:0007669"/>
    <property type="project" value="TreeGrafter"/>
</dbReference>
<keyword evidence="15" id="KW-1185">Reference proteome</keyword>
<dbReference type="CDD" id="cd12826">
    <property type="entry name" value="EcCorA_ZntB-like_u1"/>
    <property type="match status" value="1"/>
</dbReference>
<organism evidence="14 15">
    <name type="scientific">Mobilisporobacter senegalensis</name>
    <dbReference type="NCBI Taxonomy" id="1329262"/>
    <lineage>
        <taxon>Bacteria</taxon>
        <taxon>Bacillati</taxon>
        <taxon>Bacillota</taxon>
        <taxon>Clostridia</taxon>
        <taxon>Lachnospirales</taxon>
        <taxon>Lachnospiraceae</taxon>
        <taxon>Mobilisporobacter</taxon>
    </lineage>
</organism>
<keyword evidence="8" id="KW-0406">Ion transport</keyword>
<keyword evidence="12" id="KW-0175">Coiled coil</keyword>
<dbReference type="PANTHER" id="PTHR46494:SF1">
    <property type="entry name" value="CORA FAMILY METAL ION TRANSPORTER (EUROFUNG)"/>
    <property type="match status" value="1"/>
</dbReference>
<evidence type="ECO:0000256" key="6">
    <source>
        <dbReference type="ARBA" id="ARBA00022842"/>
    </source>
</evidence>
<feature type="coiled-coil region" evidence="12">
    <location>
        <begin position="134"/>
        <end position="161"/>
    </location>
</feature>
<keyword evidence="4" id="KW-1003">Cell membrane</keyword>
<comment type="similarity">
    <text evidence="2">Belongs to the CorA metal ion transporter (MIT) (TC 1.A.35) family.</text>
</comment>
<comment type="function">
    <text evidence="11">Mediates influx of magnesium ions. Alternates between open and closed states. Activated by low cytoplasmic Mg(2+) levels. Inactive when cytoplasmic Mg(2+) levels are high.</text>
</comment>